<keyword evidence="16" id="KW-0961">Cell wall biogenesis/degradation</keyword>
<keyword evidence="12 17" id="KW-0408">Iron</keyword>
<dbReference type="Gene3D" id="1.10.630.10">
    <property type="entry name" value="Cytochrome P450"/>
    <property type="match status" value="1"/>
</dbReference>
<dbReference type="SUPFAM" id="SSF88713">
    <property type="entry name" value="Glycoside hydrolase/deacetylase"/>
    <property type="match status" value="1"/>
</dbReference>
<evidence type="ECO:0000256" key="13">
    <source>
        <dbReference type="ARBA" id="ARBA00023033"/>
    </source>
</evidence>
<accession>A0A8H8T003</accession>
<keyword evidence="7" id="KW-0336">GPI-anchor</keyword>
<dbReference type="GO" id="GO:0071555">
    <property type="term" value="P:cell wall organization"/>
    <property type="evidence" value="ECO:0007669"/>
    <property type="project" value="UniProtKB-KW"/>
</dbReference>
<dbReference type="GO" id="GO:0020037">
    <property type="term" value="F:heme binding"/>
    <property type="evidence" value="ECO:0007669"/>
    <property type="project" value="InterPro"/>
</dbReference>
<keyword evidence="7" id="KW-0325">Glycoprotein</keyword>
<keyword evidence="14" id="KW-0472">Membrane</keyword>
<dbReference type="RefSeq" id="XP_043185103.1">
    <property type="nucleotide sequence ID" value="XM_043331593.1"/>
</dbReference>
<evidence type="ECO:0000259" key="19">
    <source>
        <dbReference type="PROSITE" id="PS51677"/>
    </source>
</evidence>
<dbReference type="GO" id="GO:0004497">
    <property type="term" value="F:monooxygenase activity"/>
    <property type="evidence" value="ECO:0007669"/>
    <property type="project" value="UniProtKB-KW"/>
</dbReference>
<dbReference type="Pfam" id="PF00067">
    <property type="entry name" value="p450"/>
    <property type="match status" value="1"/>
</dbReference>
<dbReference type="AlphaFoldDB" id="A0A8H8T003"/>
<keyword evidence="6 17" id="KW-0349">Heme</keyword>
<evidence type="ECO:0000256" key="8">
    <source>
        <dbReference type="ARBA" id="ARBA00022692"/>
    </source>
</evidence>
<evidence type="ECO:0000256" key="17">
    <source>
        <dbReference type="PIRSR" id="PIRSR602401-1"/>
    </source>
</evidence>
<keyword evidence="10" id="KW-1133">Transmembrane helix</keyword>
<keyword evidence="9 17" id="KW-0479">Metal-binding</keyword>
<comment type="cofactor">
    <cofactor evidence="1 17">
        <name>heme</name>
        <dbReference type="ChEBI" id="CHEBI:30413"/>
    </cofactor>
</comment>
<dbReference type="InterPro" id="IPR036396">
    <property type="entry name" value="Cyt_P450_sf"/>
</dbReference>
<evidence type="ECO:0000256" key="1">
    <source>
        <dbReference type="ARBA" id="ARBA00001971"/>
    </source>
</evidence>
<keyword evidence="13 18" id="KW-0503">Monooxygenase</keyword>
<evidence type="ECO:0000256" key="16">
    <source>
        <dbReference type="ARBA" id="ARBA00023316"/>
    </source>
</evidence>
<evidence type="ECO:0000256" key="2">
    <source>
        <dbReference type="ARBA" id="ARBA00004609"/>
    </source>
</evidence>
<evidence type="ECO:0000256" key="6">
    <source>
        <dbReference type="ARBA" id="ARBA00022617"/>
    </source>
</evidence>
<dbReference type="SUPFAM" id="SSF48264">
    <property type="entry name" value="Cytochrome P450"/>
    <property type="match status" value="1"/>
</dbReference>
<dbReference type="Proteomes" id="UP000650533">
    <property type="component" value="Chromosome 12"/>
</dbReference>
<dbReference type="PROSITE" id="PS00086">
    <property type="entry name" value="CYTOCHROME_P450"/>
    <property type="match status" value="1"/>
</dbReference>
<dbReference type="GO" id="GO:0005886">
    <property type="term" value="C:plasma membrane"/>
    <property type="evidence" value="ECO:0007669"/>
    <property type="project" value="UniProtKB-SubCell"/>
</dbReference>
<keyword evidence="11 18" id="KW-0560">Oxidoreductase</keyword>
<proteinExistence type="inferred from homology"/>
<dbReference type="InterPro" id="IPR002401">
    <property type="entry name" value="Cyt_P450_E_grp-I"/>
</dbReference>
<comment type="similarity">
    <text evidence="4 18">Belongs to the cytochrome P450 family.</text>
</comment>
<evidence type="ECO:0000256" key="12">
    <source>
        <dbReference type="ARBA" id="ARBA00023004"/>
    </source>
</evidence>
<dbReference type="Pfam" id="PF01522">
    <property type="entry name" value="Polysacc_deac_1"/>
    <property type="match status" value="1"/>
</dbReference>
<feature type="domain" description="NodB homology" evidence="19">
    <location>
        <begin position="200"/>
        <end position="386"/>
    </location>
</feature>
<dbReference type="Gene3D" id="3.20.20.370">
    <property type="entry name" value="Glycoside hydrolase/deacetylase"/>
    <property type="match status" value="1"/>
</dbReference>
<dbReference type="KEGG" id="rsx:RhiXN_11778"/>
<dbReference type="InterPro" id="IPR002509">
    <property type="entry name" value="NODB_dom"/>
</dbReference>
<dbReference type="GO" id="GO:0005975">
    <property type="term" value="P:carbohydrate metabolic process"/>
    <property type="evidence" value="ECO:0007669"/>
    <property type="project" value="InterPro"/>
</dbReference>
<dbReference type="PROSITE" id="PS51677">
    <property type="entry name" value="NODB"/>
    <property type="match status" value="1"/>
</dbReference>
<evidence type="ECO:0000256" key="9">
    <source>
        <dbReference type="ARBA" id="ARBA00022723"/>
    </source>
</evidence>
<gene>
    <name evidence="20" type="ORF">RhiXN_11778</name>
</gene>
<keyword evidence="5" id="KW-1003">Cell membrane</keyword>
<dbReference type="InterPro" id="IPR050364">
    <property type="entry name" value="Cytochrome_P450_fung"/>
</dbReference>
<evidence type="ECO:0000256" key="14">
    <source>
        <dbReference type="ARBA" id="ARBA00023136"/>
    </source>
</evidence>
<dbReference type="EMBL" id="CP059669">
    <property type="protein sequence ID" value="QRW24866.1"/>
    <property type="molecule type" value="Genomic_DNA"/>
</dbReference>
<evidence type="ECO:0000256" key="18">
    <source>
        <dbReference type="RuleBase" id="RU000461"/>
    </source>
</evidence>
<dbReference type="PANTHER" id="PTHR46300">
    <property type="entry name" value="P450, PUTATIVE (EUROFUNG)-RELATED-RELATED"/>
    <property type="match status" value="1"/>
</dbReference>
<feature type="binding site" description="axial binding residue" evidence="17">
    <location>
        <position position="119"/>
    </location>
    <ligand>
        <name>heme</name>
        <dbReference type="ChEBI" id="CHEBI:30413"/>
    </ligand>
    <ligandPart>
        <name>Fe</name>
        <dbReference type="ChEBI" id="CHEBI:18248"/>
    </ligandPart>
</feature>
<evidence type="ECO:0000256" key="3">
    <source>
        <dbReference type="ARBA" id="ARBA00005179"/>
    </source>
</evidence>
<keyword evidence="15" id="KW-0449">Lipoprotein</keyword>
<comment type="subcellular location">
    <subcellularLocation>
        <location evidence="2">Cell membrane</location>
        <topology evidence="2">Lipid-anchor</topology>
        <topology evidence="2">GPI-anchor</topology>
    </subcellularLocation>
</comment>
<evidence type="ECO:0000256" key="4">
    <source>
        <dbReference type="ARBA" id="ARBA00010617"/>
    </source>
</evidence>
<evidence type="ECO:0000313" key="20">
    <source>
        <dbReference type="EMBL" id="QRW24866.1"/>
    </source>
</evidence>
<sequence>MAMAMYPGIQAKAQAEIDGTIGSRLPRISDWDSLSYVRCVMKEVLRWKLTLPLAVPHACTQDDMYKGYYIPKGAIVIGNSWAISNNPAVYPDPDRFDPDRFLDPAVPDAPAFGYGRRICPGIHHADATMFLTMASIISVFNIRPPVDVEGRPRPMKADIAMDEAVSSIASSFLGTLAAPTNSTLFPRQLAQVITKCTVPNTVALTFDDGPYLYTYEISERILQAGGKATFFVNGNNYQCIYHPDNVNRIKYLYEKGHQIGSHTWGHKDLTTLTWDQVHDEMWRVEQALMRIIGANPAYMRPPFGKYNDNVLRASAVRGQKVAIWDFDSGDSAGISAAASKGRYDDVTARRPSNILTLNHETYEPTAYTDILPHAIAKLQAAGYRMVTLSECLGESPAAAYQSQGPPATGSWSC</sequence>
<organism evidence="20 21">
    <name type="scientific">Rhizoctonia solani</name>
    <dbReference type="NCBI Taxonomy" id="456999"/>
    <lineage>
        <taxon>Eukaryota</taxon>
        <taxon>Fungi</taxon>
        <taxon>Dikarya</taxon>
        <taxon>Basidiomycota</taxon>
        <taxon>Agaricomycotina</taxon>
        <taxon>Agaricomycetes</taxon>
        <taxon>Cantharellales</taxon>
        <taxon>Ceratobasidiaceae</taxon>
        <taxon>Rhizoctonia</taxon>
    </lineage>
</organism>
<dbReference type="GO" id="GO:0016705">
    <property type="term" value="F:oxidoreductase activity, acting on paired donors, with incorporation or reduction of molecular oxygen"/>
    <property type="evidence" value="ECO:0007669"/>
    <property type="project" value="InterPro"/>
</dbReference>
<dbReference type="GO" id="GO:0005506">
    <property type="term" value="F:iron ion binding"/>
    <property type="evidence" value="ECO:0007669"/>
    <property type="project" value="InterPro"/>
</dbReference>
<evidence type="ECO:0000256" key="5">
    <source>
        <dbReference type="ARBA" id="ARBA00022475"/>
    </source>
</evidence>
<reference evidence="20" key="1">
    <citation type="submission" date="2020-05" db="EMBL/GenBank/DDBJ databases">
        <title>Evolutionary and genomic comparisons of hybrid uninucleate and nonhybrid Rhizoctonia fungi.</title>
        <authorList>
            <person name="Li C."/>
            <person name="Chen X."/>
        </authorList>
    </citation>
    <scope>NUCLEOTIDE SEQUENCE</scope>
    <source>
        <strain evidence="20">AG-1 IA</strain>
    </source>
</reference>
<dbReference type="InterPro" id="IPR001128">
    <property type="entry name" value="Cyt_P450"/>
</dbReference>
<evidence type="ECO:0000256" key="10">
    <source>
        <dbReference type="ARBA" id="ARBA00022989"/>
    </source>
</evidence>
<evidence type="ECO:0000313" key="21">
    <source>
        <dbReference type="Proteomes" id="UP000650533"/>
    </source>
</evidence>
<dbReference type="PANTHER" id="PTHR46300:SF2">
    <property type="entry name" value="CYTOCHROME P450 MONOOXYGENASE ALNH-RELATED"/>
    <property type="match status" value="1"/>
</dbReference>
<dbReference type="PRINTS" id="PR00463">
    <property type="entry name" value="EP450I"/>
</dbReference>
<protein>
    <submittedName>
        <fullName evidence="20">Chitin deacetylase</fullName>
    </submittedName>
</protein>
<evidence type="ECO:0000256" key="11">
    <source>
        <dbReference type="ARBA" id="ARBA00023002"/>
    </source>
</evidence>
<dbReference type="InterPro" id="IPR017972">
    <property type="entry name" value="Cyt_P450_CS"/>
</dbReference>
<dbReference type="GeneID" id="67034056"/>
<dbReference type="InterPro" id="IPR011330">
    <property type="entry name" value="Glyco_hydro/deAcase_b/a-brl"/>
</dbReference>
<keyword evidence="8" id="KW-0812">Transmembrane</keyword>
<name>A0A8H8T003_9AGAM</name>
<dbReference type="CDD" id="cd10951">
    <property type="entry name" value="CE4_ClCDA_like"/>
    <property type="match status" value="1"/>
</dbReference>
<dbReference type="GO" id="GO:0098552">
    <property type="term" value="C:side of membrane"/>
    <property type="evidence" value="ECO:0007669"/>
    <property type="project" value="UniProtKB-KW"/>
</dbReference>
<evidence type="ECO:0000256" key="7">
    <source>
        <dbReference type="ARBA" id="ARBA00022622"/>
    </source>
</evidence>
<dbReference type="GO" id="GO:0016810">
    <property type="term" value="F:hydrolase activity, acting on carbon-nitrogen (but not peptide) bonds"/>
    <property type="evidence" value="ECO:0007669"/>
    <property type="project" value="InterPro"/>
</dbReference>
<evidence type="ECO:0000256" key="15">
    <source>
        <dbReference type="ARBA" id="ARBA00023288"/>
    </source>
</evidence>
<comment type="pathway">
    <text evidence="3">Secondary metabolite biosynthesis.</text>
</comment>